<keyword evidence="4" id="KW-1185">Reference proteome</keyword>
<comment type="caution">
    <text evidence="3">The sequence shown here is derived from an EMBL/GenBank/DDBJ whole genome shotgun (WGS) entry which is preliminary data.</text>
</comment>
<name>A0ABN2PAJ0_9ACTN</name>
<feature type="domain" description="Cysteine-rich" evidence="2">
    <location>
        <begin position="3"/>
        <end position="86"/>
    </location>
</feature>
<dbReference type="RefSeq" id="WP_425573163.1">
    <property type="nucleotide sequence ID" value="NZ_BAAAMY010000004.1"/>
</dbReference>
<dbReference type="EMBL" id="BAAAMY010000004">
    <property type="protein sequence ID" value="GAA1914690.1"/>
    <property type="molecule type" value="Genomic_DNA"/>
</dbReference>
<evidence type="ECO:0000313" key="4">
    <source>
        <dbReference type="Proteomes" id="UP001501612"/>
    </source>
</evidence>
<evidence type="ECO:0000256" key="1">
    <source>
        <dbReference type="SAM" id="MobiDB-lite"/>
    </source>
</evidence>
<evidence type="ECO:0000259" key="2">
    <source>
        <dbReference type="Pfam" id="PF02754"/>
    </source>
</evidence>
<evidence type="ECO:0000313" key="3">
    <source>
        <dbReference type="EMBL" id="GAA1914690.1"/>
    </source>
</evidence>
<protein>
    <submittedName>
        <fullName evidence="3">(Fe-S)-binding protein</fullName>
    </submittedName>
</protein>
<accession>A0ABN2PAJ0</accession>
<dbReference type="PANTHER" id="PTHR30296">
    <property type="entry name" value="UNCHARACTERIZED PROTEIN YKGE"/>
    <property type="match status" value="1"/>
</dbReference>
<dbReference type="Pfam" id="PF02754">
    <property type="entry name" value="CCG"/>
    <property type="match status" value="2"/>
</dbReference>
<reference evidence="3 4" key="1">
    <citation type="journal article" date="2019" name="Int. J. Syst. Evol. Microbiol.">
        <title>The Global Catalogue of Microorganisms (GCM) 10K type strain sequencing project: providing services to taxonomists for standard genome sequencing and annotation.</title>
        <authorList>
            <consortium name="The Broad Institute Genomics Platform"/>
            <consortium name="The Broad Institute Genome Sequencing Center for Infectious Disease"/>
            <person name="Wu L."/>
            <person name="Ma J."/>
        </authorList>
    </citation>
    <scope>NUCLEOTIDE SEQUENCE [LARGE SCALE GENOMIC DNA]</scope>
    <source>
        <strain evidence="3 4">JCM 14046</strain>
    </source>
</reference>
<sequence length="306" mass="32137">MRIALFTTCLADAMFPRVPMATATVLERLGHEVVVPEAQTCCGQMHLNTGYWRLGHDVVRHHTDTFERVLETCDAVVAPSGSCVGSVRHQHGAVARRYDDAALAERTTGVAARTYELSELLVDVLGVTDVGAWFPHRVTYHPTCHSLRMLRVGEKPERLLRAVEGLDLVELPGAESCCGFGGTFALKNAPTSGAMLGDKIDAIGATGAEVCTAGDSSCLMHIGGGLARLETGASTVHLAEILASTRAHPWTPGPRRRGAVAATPDVAPGLSTTPSAGPSAPSSLPSVPPEDPARGPADIPFEGAPR</sequence>
<proteinExistence type="predicted"/>
<dbReference type="PANTHER" id="PTHR30296:SF0">
    <property type="entry name" value="LACTATE UTILIZATION PROTEIN A"/>
    <property type="match status" value="1"/>
</dbReference>
<dbReference type="InterPro" id="IPR004017">
    <property type="entry name" value="Cys_rich_dom"/>
</dbReference>
<feature type="compositionally biased region" description="Low complexity" evidence="1">
    <location>
        <begin position="270"/>
        <end position="285"/>
    </location>
</feature>
<dbReference type="Proteomes" id="UP001501612">
    <property type="component" value="Unassembled WGS sequence"/>
</dbReference>
<gene>
    <name evidence="3" type="ORF">GCM10009737_15110</name>
</gene>
<organism evidence="3 4">
    <name type="scientific">Nocardioides lentus</name>
    <dbReference type="NCBI Taxonomy" id="338077"/>
    <lineage>
        <taxon>Bacteria</taxon>
        <taxon>Bacillati</taxon>
        <taxon>Actinomycetota</taxon>
        <taxon>Actinomycetes</taxon>
        <taxon>Propionibacteriales</taxon>
        <taxon>Nocardioidaceae</taxon>
        <taxon>Nocardioides</taxon>
    </lineage>
</organism>
<feature type="domain" description="Cysteine-rich" evidence="2">
    <location>
        <begin position="138"/>
        <end position="222"/>
    </location>
</feature>
<feature type="region of interest" description="Disordered" evidence="1">
    <location>
        <begin position="248"/>
        <end position="306"/>
    </location>
</feature>